<protein>
    <submittedName>
        <fullName evidence="2">Uncharacterized protein</fullName>
    </submittedName>
</protein>
<evidence type="ECO:0000313" key="3">
    <source>
        <dbReference type="Proteomes" id="UP000017840"/>
    </source>
</evidence>
<dbReference type="EMBL" id="ASGZ01000013">
    <property type="protein sequence ID" value="ESP89241.1"/>
    <property type="molecule type" value="Genomic_DNA"/>
</dbReference>
<keyword evidence="3" id="KW-1185">Reference proteome</keyword>
<dbReference type="Proteomes" id="UP000017840">
    <property type="component" value="Unassembled WGS sequence"/>
</dbReference>
<reference evidence="2 3" key="1">
    <citation type="journal article" date="2013" name="Genome Announc.">
        <title>Draft Genome Sequence of 'Candidatus Halobonum tyrrellensis' Strain G22, Isolated from the Hypersaline Waters of Lake Tyrrell, Australia.</title>
        <authorList>
            <person name="Ugalde J.A."/>
            <person name="Narasingarao P."/>
            <person name="Kuo S."/>
            <person name="Podell S."/>
            <person name="Allen E.E."/>
        </authorList>
    </citation>
    <scope>NUCLEOTIDE SEQUENCE [LARGE SCALE GENOMIC DNA]</scope>
    <source>
        <strain evidence="2 3">G22</strain>
    </source>
</reference>
<evidence type="ECO:0000256" key="1">
    <source>
        <dbReference type="SAM" id="MobiDB-lite"/>
    </source>
</evidence>
<organism evidence="2 3">
    <name type="scientific">Candidatus Halobonum tyrrellensis G22</name>
    <dbReference type="NCBI Taxonomy" id="1324957"/>
    <lineage>
        <taxon>Archaea</taxon>
        <taxon>Methanobacteriati</taxon>
        <taxon>Methanobacteriota</taxon>
        <taxon>Stenosarchaea group</taxon>
        <taxon>Halobacteria</taxon>
        <taxon>Halobacteriales</taxon>
        <taxon>Haloferacaceae</taxon>
        <taxon>Candidatus Halobonum</taxon>
    </lineage>
</organism>
<sequence length="116" mass="11328">MVPLRYPAYVAVGLTVAAYGICYAVAEPHSHGAVVTAVPGGWLAAHGLLNGTLAAVREATAGGGEAGSDGTAADGSGGGDHTDDDDGSADDGEGDGEEPPGTRPSPVELAGRVPFE</sequence>
<comment type="caution">
    <text evidence="2">The sequence shown here is derived from an EMBL/GenBank/DDBJ whole genome shotgun (WGS) entry which is preliminary data.</text>
</comment>
<gene>
    <name evidence="2" type="ORF">K933_04466</name>
</gene>
<name>V4GVQ5_9EURY</name>
<dbReference type="RefSeq" id="WP_023393483.1">
    <property type="nucleotide sequence ID" value="NZ_ASGZ01000013.1"/>
</dbReference>
<feature type="region of interest" description="Disordered" evidence="1">
    <location>
        <begin position="60"/>
        <end position="116"/>
    </location>
</feature>
<feature type="compositionally biased region" description="Acidic residues" evidence="1">
    <location>
        <begin position="82"/>
        <end position="98"/>
    </location>
</feature>
<accession>V4GVQ5</accession>
<dbReference type="AlphaFoldDB" id="V4GVQ5"/>
<proteinExistence type="predicted"/>
<evidence type="ECO:0000313" key="2">
    <source>
        <dbReference type="EMBL" id="ESP89241.1"/>
    </source>
</evidence>